<keyword evidence="5" id="KW-0456">Lyase</keyword>
<evidence type="ECO:0000256" key="3">
    <source>
        <dbReference type="ARBA" id="ARBA00022842"/>
    </source>
</evidence>
<dbReference type="InterPro" id="IPR011206">
    <property type="entry name" value="Citrate_lyase_beta/mcl1/mcl2"/>
</dbReference>
<name>A0ABW8U2L9_9GAMM</name>
<dbReference type="GO" id="GO:0016829">
    <property type="term" value="F:lyase activity"/>
    <property type="evidence" value="ECO:0007669"/>
    <property type="project" value="UniProtKB-KW"/>
</dbReference>
<dbReference type="EMBL" id="JBJJXE010000001">
    <property type="protein sequence ID" value="MFL1731418.1"/>
    <property type="molecule type" value="Genomic_DNA"/>
</dbReference>
<dbReference type="Gene3D" id="3.20.20.60">
    <property type="entry name" value="Phosphoenolpyruvate-binding domains"/>
    <property type="match status" value="1"/>
</dbReference>
<dbReference type="InterPro" id="IPR040442">
    <property type="entry name" value="Pyrv_kinase-like_dom_sf"/>
</dbReference>
<sequence length="269" mass="29190">MQSNFTTYLFVPATRLDRVAKAFDSGADAIIIDLEDAVEGVGKSEARQALIEADKIFKQSYWLRINSASTPDYGHDVAMVQGLCHVQGLLLPKAESALSVTALHQATSLPIIAAIETAKGVLSIADIATANGLFAMTYGCLDLAKSLGMTIGTPSAQVVLDKIRTDLLLHSSVCNLSAPIETIFADFHDDLGVATFAKYAQNFGFGGQLLIHPKQVIPIKQATRPDEKMLDFAKKVIDLHQRTGQAVFCVEGKMVDKPVIEWARRMLDD</sequence>
<evidence type="ECO:0000256" key="2">
    <source>
        <dbReference type="ARBA" id="ARBA00022723"/>
    </source>
</evidence>
<dbReference type="SUPFAM" id="SSF51621">
    <property type="entry name" value="Phosphoenolpyruvate/pyruvate domain"/>
    <property type="match status" value="1"/>
</dbReference>
<accession>A0ABW8U2L9</accession>
<feature type="domain" description="HpcH/HpaI aldolase/citrate lyase" evidence="4">
    <location>
        <begin position="8"/>
        <end position="213"/>
    </location>
</feature>
<evidence type="ECO:0000313" key="6">
    <source>
        <dbReference type="Proteomes" id="UP001624684"/>
    </source>
</evidence>
<keyword evidence="2" id="KW-0479">Metal-binding</keyword>
<evidence type="ECO:0000259" key="4">
    <source>
        <dbReference type="Pfam" id="PF03328"/>
    </source>
</evidence>
<evidence type="ECO:0000313" key="5">
    <source>
        <dbReference type="EMBL" id="MFL1731418.1"/>
    </source>
</evidence>
<dbReference type="PIRSF" id="PIRSF015582">
    <property type="entry name" value="Cit_lyase_B"/>
    <property type="match status" value="1"/>
</dbReference>
<dbReference type="PANTHER" id="PTHR32308">
    <property type="entry name" value="LYASE BETA SUBUNIT, PUTATIVE (AFU_ORTHOLOGUE AFUA_4G13030)-RELATED"/>
    <property type="match status" value="1"/>
</dbReference>
<comment type="cofactor">
    <cofactor evidence="1">
        <name>Mg(2+)</name>
        <dbReference type="ChEBI" id="CHEBI:18420"/>
    </cofactor>
</comment>
<gene>
    <name evidence="5" type="ORF">ACJHVH_00155</name>
</gene>
<dbReference type="InterPro" id="IPR005000">
    <property type="entry name" value="Aldolase/citrate-lyase_domain"/>
</dbReference>
<organism evidence="5 6">
    <name type="scientific">Moraxella oculi</name>
    <dbReference type="NCBI Taxonomy" id="2940516"/>
    <lineage>
        <taxon>Bacteria</taxon>
        <taxon>Pseudomonadati</taxon>
        <taxon>Pseudomonadota</taxon>
        <taxon>Gammaproteobacteria</taxon>
        <taxon>Moraxellales</taxon>
        <taxon>Moraxellaceae</taxon>
        <taxon>Moraxella</taxon>
    </lineage>
</organism>
<protein>
    <submittedName>
        <fullName evidence="5">HpcH/HpaI aldolase/citrate lyase family protein</fullName>
    </submittedName>
</protein>
<dbReference type="Proteomes" id="UP001624684">
    <property type="component" value="Unassembled WGS sequence"/>
</dbReference>
<comment type="caution">
    <text evidence="5">The sequence shown here is derived from an EMBL/GenBank/DDBJ whole genome shotgun (WGS) entry which is preliminary data.</text>
</comment>
<evidence type="ECO:0000256" key="1">
    <source>
        <dbReference type="ARBA" id="ARBA00001946"/>
    </source>
</evidence>
<keyword evidence="6" id="KW-1185">Reference proteome</keyword>
<dbReference type="PANTHER" id="PTHR32308:SF10">
    <property type="entry name" value="CITRATE LYASE SUBUNIT BETA"/>
    <property type="match status" value="1"/>
</dbReference>
<dbReference type="Pfam" id="PF03328">
    <property type="entry name" value="HpcH_HpaI"/>
    <property type="match status" value="1"/>
</dbReference>
<proteinExistence type="predicted"/>
<reference evidence="5 6" key="1">
    <citation type="submission" date="2024-11" db="EMBL/GenBank/DDBJ databases">
        <title>First Report of Moraxella oculi in Brazil in an Infectious Bovine Keratoconjunctivitis Outbreak.</title>
        <authorList>
            <person name="Carvalho C.V."/>
            <person name="Domingues R."/>
            <person name="Coutinho C."/>
            <person name="Honorio N.T.B.S."/>
            <person name="Faza D.R.L.R."/>
            <person name="Carvalho W.A."/>
            <person name="Machado A.B.F."/>
            <person name="Martins M.F."/>
            <person name="Gaspar E.B."/>
        </authorList>
    </citation>
    <scope>NUCLEOTIDE SEQUENCE [LARGE SCALE GENOMIC DNA]</scope>
    <source>
        <strain evidence="5 6">2117LE</strain>
    </source>
</reference>
<keyword evidence="3" id="KW-0460">Magnesium</keyword>
<dbReference type="RefSeq" id="WP_407068328.1">
    <property type="nucleotide sequence ID" value="NZ_JBJJXE010000001.1"/>
</dbReference>
<dbReference type="InterPro" id="IPR015813">
    <property type="entry name" value="Pyrv/PenolPyrv_kinase-like_dom"/>
</dbReference>